<feature type="domain" description="Xaa-Pro dipeptidyl-peptidase-like" evidence="1">
    <location>
        <begin position="61"/>
        <end position="321"/>
    </location>
</feature>
<dbReference type="InterPro" id="IPR051411">
    <property type="entry name" value="Polyketide_trans_af380"/>
</dbReference>
<organism evidence="2 3">
    <name type="scientific">Pedobacter ginsengisoli</name>
    <dbReference type="NCBI Taxonomy" id="363852"/>
    <lineage>
        <taxon>Bacteria</taxon>
        <taxon>Pseudomonadati</taxon>
        <taxon>Bacteroidota</taxon>
        <taxon>Sphingobacteriia</taxon>
        <taxon>Sphingobacteriales</taxon>
        <taxon>Sphingobacteriaceae</taxon>
        <taxon>Pedobacter</taxon>
    </lineage>
</organism>
<evidence type="ECO:0000313" key="2">
    <source>
        <dbReference type="EMBL" id="ATP59089.1"/>
    </source>
</evidence>
<dbReference type="InterPro" id="IPR000383">
    <property type="entry name" value="Xaa-Pro-like_dom"/>
</dbReference>
<name>A0A2D1UBY1_9SPHI</name>
<dbReference type="AlphaFoldDB" id="A0A2D1UBY1"/>
<reference evidence="2 3" key="1">
    <citation type="submission" date="2017-10" db="EMBL/GenBank/DDBJ databases">
        <title>Whole genome of Pedobacter ginsengisoli T01R-27 isolated from tomato rhizosphere.</title>
        <authorList>
            <person name="Weon H.-Y."/>
            <person name="Lee S.A."/>
            <person name="Sang M.K."/>
            <person name="Song J."/>
        </authorList>
    </citation>
    <scope>NUCLEOTIDE SEQUENCE [LARGE SCALE GENOMIC DNA]</scope>
    <source>
        <strain evidence="2 3">T01R-27</strain>
    </source>
</reference>
<evidence type="ECO:0000313" key="3">
    <source>
        <dbReference type="Proteomes" id="UP000223749"/>
    </source>
</evidence>
<dbReference type="Pfam" id="PF02129">
    <property type="entry name" value="Peptidase_S15"/>
    <property type="match status" value="1"/>
</dbReference>
<dbReference type="OrthoDB" id="9805123at2"/>
<dbReference type="SUPFAM" id="SSF53474">
    <property type="entry name" value="alpha/beta-Hydrolases"/>
    <property type="match status" value="1"/>
</dbReference>
<sequence>MKKLTSIIALAISMGATDTISAQTPQKGRQQNPFTLVYEGAITKNEKGKVNIHPVKYKLNGIDIAANVYTPANYDASKKYPAVAVAHPNGGIKEQTAGLYAQRLAEAGYISIAADAAYQGASGGEPRHTDKPANRIEDIHGMADFITQYAGVDANRLGVLGICGGGGYTLKAVQSDKRFKAVATLSMFNSGEVRRNGFQNSQLSTIQERLKQASDSRQQEAIGGKMIYAGVASITDEEIAKTKTDLYREGFEYYYRSHAHPNSTFLYTMSSLLDLMTWDAATNMDLINQPLLMIAGSKADTKYMTDEAFQKATNAKNKELFLIDGATHIQTYWKPEYVSKAVNKLLEFYKANL</sequence>
<dbReference type="PANTHER" id="PTHR47751">
    <property type="entry name" value="SUPERFAMILY HYDROLASE, PUTATIVE (AFU_ORTHOLOGUE AFUA_2G16580)-RELATED"/>
    <property type="match status" value="1"/>
</dbReference>
<keyword evidence="2" id="KW-0378">Hydrolase</keyword>
<protein>
    <submittedName>
        <fullName evidence="2">Alpha/beta hydrolase</fullName>
    </submittedName>
</protein>
<dbReference type="Gene3D" id="1.10.10.800">
    <property type="match status" value="1"/>
</dbReference>
<dbReference type="GO" id="GO:0016787">
    <property type="term" value="F:hydrolase activity"/>
    <property type="evidence" value="ECO:0007669"/>
    <property type="project" value="UniProtKB-KW"/>
</dbReference>
<dbReference type="InterPro" id="IPR029058">
    <property type="entry name" value="AB_hydrolase_fold"/>
</dbReference>
<dbReference type="EMBL" id="CP024091">
    <property type="protein sequence ID" value="ATP59089.1"/>
    <property type="molecule type" value="Genomic_DNA"/>
</dbReference>
<dbReference type="Proteomes" id="UP000223749">
    <property type="component" value="Chromosome"/>
</dbReference>
<proteinExistence type="predicted"/>
<gene>
    <name evidence="2" type="ORF">CPT03_01035</name>
</gene>
<dbReference type="PANTHER" id="PTHR47751:SF1">
    <property type="entry name" value="SUPERFAMILY HYDROLASE, PUTATIVE (AFU_ORTHOLOGUE AFUA_2G16580)-RELATED"/>
    <property type="match status" value="1"/>
</dbReference>
<accession>A0A2D1UBY1</accession>
<evidence type="ECO:0000259" key="1">
    <source>
        <dbReference type="Pfam" id="PF02129"/>
    </source>
</evidence>
<dbReference type="KEGG" id="pgs:CPT03_01035"/>
<keyword evidence="3" id="KW-1185">Reference proteome</keyword>
<dbReference type="Gene3D" id="3.40.50.1820">
    <property type="entry name" value="alpha/beta hydrolase"/>
    <property type="match status" value="1"/>
</dbReference>